<dbReference type="EMBL" id="BQNB010010960">
    <property type="protein sequence ID" value="GJS84252.1"/>
    <property type="molecule type" value="Genomic_DNA"/>
</dbReference>
<evidence type="ECO:0000313" key="2">
    <source>
        <dbReference type="Proteomes" id="UP001151760"/>
    </source>
</evidence>
<name>A0ABQ4Z5F1_9ASTR</name>
<protein>
    <submittedName>
        <fullName evidence="1">Uncharacterized protein</fullName>
    </submittedName>
</protein>
<reference evidence="1" key="2">
    <citation type="submission" date="2022-01" db="EMBL/GenBank/DDBJ databases">
        <authorList>
            <person name="Yamashiro T."/>
            <person name="Shiraishi A."/>
            <person name="Satake H."/>
            <person name="Nakayama K."/>
        </authorList>
    </citation>
    <scope>NUCLEOTIDE SEQUENCE</scope>
</reference>
<gene>
    <name evidence="1" type="ORF">Tco_0750793</name>
</gene>
<sequence length="423" mass="46541">MRSFRVGGCDDGGGGGGGGISSCDVDAGHVEGLLLDLIVLLIQRFSQALIPFKETTLSIPTTEVEYVSARKECQQKLWMKQALVDYDIKINDIPILCYNKGAIDLTNDYQFDAGCGISLVEHFGIAHAITNPVVLTPTSIDAPTTINVADVLPHFTPPPEDGIKKRKAPTVGGQTMVISRNVRRRLSTSKSGMSFDPMRLPTVADHQIQTAGIMTECDLADRTSVPISRIFDQFRNMPVNESELDCNIIALAVCKQPPSTIRLRHTHVERRELTNAGGQPVVDSRSVRRCFTTTGSSIPVNGSRLPIPSEQHLHDAAVVSHHDMTDGTTVPISRIFDRFRNMSRVELQSDSVAHTDTGCVIVCQLPVTTLNRAYLCLDVRGCVVRSEIINISDTYQENEDTYQENEGDSSFLTTFLDLLAFYM</sequence>
<organism evidence="1 2">
    <name type="scientific">Tanacetum coccineum</name>
    <dbReference type="NCBI Taxonomy" id="301880"/>
    <lineage>
        <taxon>Eukaryota</taxon>
        <taxon>Viridiplantae</taxon>
        <taxon>Streptophyta</taxon>
        <taxon>Embryophyta</taxon>
        <taxon>Tracheophyta</taxon>
        <taxon>Spermatophyta</taxon>
        <taxon>Magnoliopsida</taxon>
        <taxon>eudicotyledons</taxon>
        <taxon>Gunneridae</taxon>
        <taxon>Pentapetalae</taxon>
        <taxon>asterids</taxon>
        <taxon>campanulids</taxon>
        <taxon>Asterales</taxon>
        <taxon>Asteraceae</taxon>
        <taxon>Asteroideae</taxon>
        <taxon>Anthemideae</taxon>
        <taxon>Anthemidinae</taxon>
        <taxon>Tanacetum</taxon>
    </lineage>
</organism>
<evidence type="ECO:0000313" key="1">
    <source>
        <dbReference type="EMBL" id="GJS84252.1"/>
    </source>
</evidence>
<keyword evidence="2" id="KW-1185">Reference proteome</keyword>
<proteinExistence type="predicted"/>
<accession>A0ABQ4Z5F1</accession>
<dbReference type="PROSITE" id="PS51257">
    <property type="entry name" value="PROKAR_LIPOPROTEIN"/>
    <property type="match status" value="1"/>
</dbReference>
<dbReference type="Proteomes" id="UP001151760">
    <property type="component" value="Unassembled WGS sequence"/>
</dbReference>
<reference evidence="1" key="1">
    <citation type="journal article" date="2022" name="Int. J. Mol. Sci.">
        <title>Draft Genome of Tanacetum Coccineum: Genomic Comparison of Closely Related Tanacetum-Family Plants.</title>
        <authorList>
            <person name="Yamashiro T."/>
            <person name="Shiraishi A."/>
            <person name="Nakayama K."/>
            <person name="Satake H."/>
        </authorList>
    </citation>
    <scope>NUCLEOTIDE SEQUENCE</scope>
</reference>
<comment type="caution">
    <text evidence="1">The sequence shown here is derived from an EMBL/GenBank/DDBJ whole genome shotgun (WGS) entry which is preliminary data.</text>
</comment>